<dbReference type="PANTHER" id="PTHR10772">
    <property type="entry name" value="10 KDA HEAT SHOCK PROTEIN"/>
    <property type="match status" value="1"/>
</dbReference>
<dbReference type="AlphaFoldDB" id="A0A449BIF6"/>
<evidence type="ECO:0000256" key="2">
    <source>
        <dbReference type="ARBA" id="ARBA00023186"/>
    </source>
</evidence>
<comment type="subunit">
    <text evidence="3">Heptamer of 7 subunits arranged in a ring. Interacts with the chaperonin GroEL.</text>
</comment>
<evidence type="ECO:0000256" key="4">
    <source>
        <dbReference type="RuleBase" id="RU000535"/>
    </source>
</evidence>
<dbReference type="KEGG" id="ahk:NCTC10172_00252"/>
<dbReference type="GO" id="GO:0046872">
    <property type="term" value="F:metal ion binding"/>
    <property type="evidence" value="ECO:0007669"/>
    <property type="project" value="TreeGrafter"/>
</dbReference>
<sequence>MLKPLNEYVVLSFEKVESKTESGIILSTSEKDKPSIGNVVALGPKVKDIKVGDKVVYQTYSGTKVKFDEKEYLIIKEENILAIYE</sequence>
<dbReference type="FunFam" id="2.30.33.40:FF:000001">
    <property type="entry name" value="10 kDa chaperonin"/>
    <property type="match status" value="1"/>
</dbReference>
<dbReference type="Pfam" id="PF00166">
    <property type="entry name" value="Cpn10"/>
    <property type="match status" value="1"/>
</dbReference>
<comment type="similarity">
    <text evidence="1 3 4">Belongs to the GroES chaperonin family.</text>
</comment>
<keyword evidence="2 3" id="KW-0143">Chaperone</keyword>
<evidence type="ECO:0000313" key="6">
    <source>
        <dbReference type="Proteomes" id="UP000290909"/>
    </source>
</evidence>
<dbReference type="PANTHER" id="PTHR10772:SF63">
    <property type="entry name" value="20 KDA CHAPERONIN, CHLOROPLASTIC"/>
    <property type="match status" value="1"/>
</dbReference>
<dbReference type="GO" id="GO:0051087">
    <property type="term" value="F:protein-folding chaperone binding"/>
    <property type="evidence" value="ECO:0007669"/>
    <property type="project" value="TreeGrafter"/>
</dbReference>
<accession>A0A449BIF6</accession>
<proteinExistence type="inferred from homology"/>
<dbReference type="PRINTS" id="PR00297">
    <property type="entry name" value="CHAPERONIN10"/>
</dbReference>
<dbReference type="HAMAP" id="MF_00580">
    <property type="entry name" value="CH10"/>
    <property type="match status" value="1"/>
</dbReference>
<dbReference type="RefSeq" id="WP_035369128.1">
    <property type="nucleotide sequence ID" value="NZ_LR215050.1"/>
</dbReference>
<evidence type="ECO:0000313" key="5">
    <source>
        <dbReference type="EMBL" id="VEU82244.1"/>
    </source>
</evidence>
<dbReference type="GO" id="GO:0044183">
    <property type="term" value="F:protein folding chaperone"/>
    <property type="evidence" value="ECO:0007669"/>
    <property type="project" value="InterPro"/>
</dbReference>
<dbReference type="Gene3D" id="2.30.33.40">
    <property type="entry name" value="GroES chaperonin"/>
    <property type="match status" value="1"/>
</dbReference>
<organism evidence="5 6">
    <name type="scientific">Acholeplasma hippikon</name>
    <dbReference type="NCBI Taxonomy" id="264636"/>
    <lineage>
        <taxon>Bacteria</taxon>
        <taxon>Bacillati</taxon>
        <taxon>Mycoplasmatota</taxon>
        <taxon>Mollicutes</taxon>
        <taxon>Acholeplasmatales</taxon>
        <taxon>Acholeplasmataceae</taxon>
        <taxon>Acholeplasma</taxon>
    </lineage>
</organism>
<dbReference type="InterPro" id="IPR011032">
    <property type="entry name" value="GroES-like_sf"/>
</dbReference>
<evidence type="ECO:0000256" key="1">
    <source>
        <dbReference type="ARBA" id="ARBA00006975"/>
    </source>
</evidence>
<protein>
    <recommendedName>
        <fullName evidence="3">Co-chaperonin GroES</fullName>
    </recommendedName>
    <alternativeName>
        <fullName evidence="3">10 kDa chaperonin</fullName>
    </alternativeName>
    <alternativeName>
        <fullName evidence="3">Chaperonin-10</fullName>
        <shortName evidence="3">Cpn10</shortName>
    </alternativeName>
</protein>
<dbReference type="InterPro" id="IPR020818">
    <property type="entry name" value="Chaperonin_GroES"/>
</dbReference>
<gene>
    <name evidence="3 5" type="primary">groS</name>
    <name evidence="3" type="synonym">groES</name>
    <name evidence="5" type="ORF">NCTC10172_00252</name>
</gene>
<dbReference type="GO" id="GO:0005737">
    <property type="term" value="C:cytoplasm"/>
    <property type="evidence" value="ECO:0007669"/>
    <property type="project" value="UniProtKB-SubCell"/>
</dbReference>
<evidence type="ECO:0000256" key="3">
    <source>
        <dbReference type="HAMAP-Rule" id="MF_00580"/>
    </source>
</evidence>
<dbReference type="CDD" id="cd00320">
    <property type="entry name" value="cpn10"/>
    <property type="match status" value="1"/>
</dbReference>
<reference evidence="5 6" key="1">
    <citation type="submission" date="2019-01" db="EMBL/GenBank/DDBJ databases">
        <authorList>
            <consortium name="Pathogen Informatics"/>
        </authorList>
    </citation>
    <scope>NUCLEOTIDE SEQUENCE [LARGE SCALE GENOMIC DNA]</scope>
    <source>
        <strain evidence="5 6">NCTC10172</strain>
    </source>
</reference>
<dbReference type="GO" id="GO:0005524">
    <property type="term" value="F:ATP binding"/>
    <property type="evidence" value="ECO:0007669"/>
    <property type="project" value="InterPro"/>
</dbReference>
<dbReference type="SMART" id="SM00883">
    <property type="entry name" value="Cpn10"/>
    <property type="match status" value="1"/>
</dbReference>
<dbReference type="Proteomes" id="UP000290909">
    <property type="component" value="Chromosome"/>
</dbReference>
<dbReference type="InterPro" id="IPR037124">
    <property type="entry name" value="Chaperonin_GroES_sf"/>
</dbReference>
<name>A0A449BIF6_9MOLU</name>
<keyword evidence="3" id="KW-0963">Cytoplasm</keyword>
<dbReference type="GO" id="GO:0051082">
    <property type="term" value="F:unfolded protein binding"/>
    <property type="evidence" value="ECO:0007669"/>
    <property type="project" value="TreeGrafter"/>
</dbReference>
<dbReference type="SUPFAM" id="SSF50129">
    <property type="entry name" value="GroES-like"/>
    <property type="match status" value="1"/>
</dbReference>
<comment type="subcellular location">
    <subcellularLocation>
        <location evidence="3">Cytoplasm</location>
    </subcellularLocation>
</comment>
<dbReference type="STRING" id="1408416.GCA_000702765_00807"/>
<keyword evidence="6" id="KW-1185">Reference proteome</keyword>
<comment type="function">
    <text evidence="3 4">Together with the chaperonin GroEL, plays an essential role in assisting protein folding. The GroEL-GroES system forms a nano-cage that allows encapsulation of the non-native substrate proteins and provides a physical environment optimized to promote and accelerate protein folding. GroES binds to the apical surface of the GroEL ring, thereby capping the opening of the GroEL channel.</text>
</comment>
<dbReference type="EMBL" id="LR215050">
    <property type="protein sequence ID" value="VEU82244.1"/>
    <property type="molecule type" value="Genomic_DNA"/>
</dbReference>